<dbReference type="Pfam" id="PF00005">
    <property type="entry name" value="ABC_tran"/>
    <property type="match status" value="1"/>
</dbReference>
<dbReference type="SMART" id="SM00382">
    <property type="entry name" value="AAA"/>
    <property type="match status" value="1"/>
</dbReference>
<sequence length="222" mass="24766">MLINLENITKSYELASQEFTVLKDVSLEIETGDFVGIMGRSGSGKSTLVNLIGFLDKKFKGNYYFEDKLVEQYTDDELSKIRNENVGFVFQNFGLIEKMTVGQNIELPLVYAGLSPKKRKELILESLEKVGLADFVNQSVKLLSGGQRQRVAIARAIVNTPKFIIADEPTGALDSKTSDEIMQLFSDLNQKSGVTIILVTHDAGLMRFCNREIRVSDGEVML</sequence>
<dbReference type="AlphaFoldDB" id="A0A6A0B829"/>
<keyword evidence="2" id="KW-0547">Nucleotide-binding</keyword>
<dbReference type="InterPro" id="IPR015854">
    <property type="entry name" value="ABC_transpr_LolD-like"/>
</dbReference>
<dbReference type="Gene3D" id="3.40.50.300">
    <property type="entry name" value="P-loop containing nucleotide triphosphate hydrolases"/>
    <property type="match status" value="1"/>
</dbReference>
<dbReference type="InterPro" id="IPR003439">
    <property type="entry name" value="ABC_transporter-like_ATP-bd"/>
</dbReference>
<dbReference type="InterPro" id="IPR017911">
    <property type="entry name" value="MacB-like_ATP-bd"/>
</dbReference>
<comment type="caution">
    <text evidence="6">The sequence shown here is derived from an EMBL/GenBank/DDBJ whole genome shotgun (WGS) entry which is preliminary data.</text>
</comment>
<dbReference type="Proteomes" id="UP000480303">
    <property type="component" value="Unassembled WGS sequence"/>
</dbReference>
<dbReference type="GO" id="GO:0022857">
    <property type="term" value="F:transmembrane transporter activity"/>
    <property type="evidence" value="ECO:0007669"/>
    <property type="project" value="TreeGrafter"/>
</dbReference>
<dbReference type="GO" id="GO:0005886">
    <property type="term" value="C:plasma membrane"/>
    <property type="evidence" value="ECO:0007669"/>
    <property type="project" value="TreeGrafter"/>
</dbReference>
<dbReference type="InterPro" id="IPR003593">
    <property type="entry name" value="AAA+_ATPase"/>
</dbReference>
<evidence type="ECO:0000256" key="2">
    <source>
        <dbReference type="ARBA" id="ARBA00022741"/>
    </source>
</evidence>
<dbReference type="CDD" id="cd03255">
    <property type="entry name" value="ABC_MJ0796_LolCDE_FtsE"/>
    <property type="match status" value="1"/>
</dbReference>
<dbReference type="GO" id="GO:0005524">
    <property type="term" value="F:ATP binding"/>
    <property type="evidence" value="ECO:0007669"/>
    <property type="project" value="UniProtKB-KW"/>
</dbReference>
<organism evidence="6 7">
    <name type="scientific">Pseudolactococcus hodotermopsidis</name>
    <dbReference type="NCBI Taxonomy" id="2709157"/>
    <lineage>
        <taxon>Bacteria</taxon>
        <taxon>Bacillati</taxon>
        <taxon>Bacillota</taxon>
        <taxon>Bacilli</taxon>
        <taxon>Lactobacillales</taxon>
        <taxon>Streptococcaceae</taxon>
        <taxon>Pseudolactococcus</taxon>
    </lineage>
</organism>
<feature type="domain" description="ABC transporter" evidence="5">
    <location>
        <begin position="3"/>
        <end position="222"/>
    </location>
</feature>
<dbReference type="PROSITE" id="PS50893">
    <property type="entry name" value="ABC_TRANSPORTER_2"/>
    <property type="match status" value="1"/>
</dbReference>
<dbReference type="InterPro" id="IPR017871">
    <property type="entry name" value="ABC_transporter-like_CS"/>
</dbReference>
<keyword evidence="7" id="KW-1185">Reference proteome</keyword>
<name>A0A6A0B829_9LACT</name>
<evidence type="ECO:0000313" key="7">
    <source>
        <dbReference type="Proteomes" id="UP000480303"/>
    </source>
</evidence>
<keyword evidence="1" id="KW-0813">Transport</keyword>
<dbReference type="FunFam" id="3.40.50.300:FF:000032">
    <property type="entry name" value="Export ABC transporter ATP-binding protein"/>
    <property type="match status" value="1"/>
</dbReference>
<gene>
    <name evidence="6" type="ORF">Hs30E_01200</name>
</gene>
<dbReference type="GO" id="GO:0098796">
    <property type="term" value="C:membrane protein complex"/>
    <property type="evidence" value="ECO:0007669"/>
    <property type="project" value="UniProtKB-ARBA"/>
</dbReference>
<dbReference type="PANTHER" id="PTHR24220:SF692">
    <property type="entry name" value="ABC TRANSPORTER DOMAIN-CONTAINING PROTEIN"/>
    <property type="match status" value="1"/>
</dbReference>
<evidence type="ECO:0000259" key="5">
    <source>
        <dbReference type="PROSITE" id="PS50893"/>
    </source>
</evidence>
<dbReference type="EMBL" id="BLLI01000002">
    <property type="protein sequence ID" value="GFH41569.1"/>
    <property type="molecule type" value="Genomic_DNA"/>
</dbReference>
<dbReference type="InterPro" id="IPR027417">
    <property type="entry name" value="P-loop_NTPase"/>
</dbReference>
<evidence type="ECO:0000256" key="3">
    <source>
        <dbReference type="ARBA" id="ARBA00022840"/>
    </source>
</evidence>
<keyword evidence="3 6" id="KW-0067">ATP-binding</keyword>
<keyword evidence="4" id="KW-0029">Amino-acid transport</keyword>
<dbReference type="PANTHER" id="PTHR24220">
    <property type="entry name" value="IMPORT ATP-BINDING PROTEIN"/>
    <property type="match status" value="1"/>
</dbReference>
<proteinExistence type="predicted"/>
<evidence type="ECO:0000313" key="6">
    <source>
        <dbReference type="EMBL" id="GFH41569.1"/>
    </source>
</evidence>
<dbReference type="SUPFAM" id="SSF52540">
    <property type="entry name" value="P-loop containing nucleoside triphosphate hydrolases"/>
    <property type="match status" value="1"/>
</dbReference>
<protein>
    <submittedName>
        <fullName evidence="6">ABC transporter ATP-binding protein</fullName>
    </submittedName>
</protein>
<dbReference type="PROSITE" id="PS00211">
    <property type="entry name" value="ABC_TRANSPORTER_1"/>
    <property type="match status" value="1"/>
</dbReference>
<reference evidence="6 7" key="1">
    <citation type="submission" date="2020-02" db="EMBL/GenBank/DDBJ databases">
        <title>Draft genome sequence of Lactococcus sp. Hs30E4-3.</title>
        <authorList>
            <person name="Noda S."/>
            <person name="Yuki M."/>
            <person name="Ohkuma M."/>
        </authorList>
    </citation>
    <scope>NUCLEOTIDE SEQUENCE [LARGE SCALE GENOMIC DNA]</scope>
    <source>
        <strain evidence="6 7">Hs30E4-3</strain>
    </source>
</reference>
<dbReference type="GO" id="GO:0006865">
    <property type="term" value="P:amino acid transport"/>
    <property type="evidence" value="ECO:0007669"/>
    <property type="project" value="UniProtKB-KW"/>
</dbReference>
<accession>A0A6A0B829</accession>
<evidence type="ECO:0000256" key="4">
    <source>
        <dbReference type="ARBA" id="ARBA00022970"/>
    </source>
</evidence>
<dbReference type="GO" id="GO:0016887">
    <property type="term" value="F:ATP hydrolysis activity"/>
    <property type="evidence" value="ECO:0007669"/>
    <property type="project" value="InterPro"/>
</dbReference>
<evidence type="ECO:0000256" key="1">
    <source>
        <dbReference type="ARBA" id="ARBA00022448"/>
    </source>
</evidence>